<dbReference type="RefSeq" id="WP_208916121.1">
    <property type="nucleotide sequence ID" value="NZ_LT840184.1"/>
</dbReference>
<dbReference type="InterPro" id="IPR049739">
    <property type="entry name" value="YraL-like"/>
</dbReference>
<dbReference type="InterPro" id="IPR009057">
    <property type="entry name" value="Homeodomain-like_sf"/>
</dbReference>
<accession>A0A1X7HRN2</accession>
<name>A0A1X7HRN2_9BACL</name>
<keyword evidence="2" id="KW-1185">Reference proteome</keyword>
<dbReference type="EMBL" id="LT840184">
    <property type="protein sequence ID" value="SMF91651.1"/>
    <property type="molecule type" value="Genomic_DNA"/>
</dbReference>
<dbReference type="Proteomes" id="UP000192940">
    <property type="component" value="Chromosome I"/>
</dbReference>
<evidence type="ECO:0008006" key="3">
    <source>
        <dbReference type="Google" id="ProtNLM"/>
    </source>
</evidence>
<reference evidence="1 2" key="1">
    <citation type="submission" date="2017-04" db="EMBL/GenBank/DDBJ databases">
        <authorList>
            <person name="Afonso C.L."/>
            <person name="Miller P.J."/>
            <person name="Scott M.A."/>
            <person name="Spackman E."/>
            <person name="Goraichik I."/>
            <person name="Dimitrov K.M."/>
            <person name="Suarez D.L."/>
            <person name="Swayne D.E."/>
        </authorList>
    </citation>
    <scope>NUCLEOTIDE SEQUENCE [LARGE SCALE GENOMIC DNA]</scope>
    <source>
        <strain evidence="1 2">N3/975</strain>
    </source>
</reference>
<dbReference type="NCBIfam" id="NF040785">
    <property type="entry name" value="CD3324_fam"/>
    <property type="match status" value="1"/>
</dbReference>
<sequence>MKYINADEIFPAELLKEIQKYVHGGGIVYVPKPKGLRKKWGENTGSRTYLNHRNDKIRQQYSYGVTMNQLSDQFCLSIDSIKKIIYSKK</sequence>
<dbReference type="SUPFAM" id="SSF46689">
    <property type="entry name" value="Homeodomain-like"/>
    <property type="match status" value="1"/>
</dbReference>
<proteinExistence type="predicted"/>
<organism evidence="1 2">
    <name type="scientific">Paenibacillus uliginis N3/975</name>
    <dbReference type="NCBI Taxonomy" id="1313296"/>
    <lineage>
        <taxon>Bacteria</taxon>
        <taxon>Bacillati</taxon>
        <taxon>Bacillota</taxon>
        <taxon>Bacilli</taxon>
        <taxon>Bacillales</taxon>
        <taxon>Paenibacillaceae</taxon>
        <taxon>Paenibacillus</taxon>
    </lineage>
</organism>
<gene>
    <name evidence="1" type="ORF">SAMN05661091_5527</name>
</gene>
<dbReference type="AlphaFoldDB" id="A0A1X7HRN2"/>
<evidence type="ECO:0000313" key="2">
    <source>
        <dbReference type="Proteomes" id="UP000192940"/>
    </source>
</evidence>
<dbReference type="STRING" id="1313296.SAMN05661091_5527"/>
<evidence type="ECO:0000313" key="1">
    <source>
        <dbReference type="EMBL" id="SMF91651.1"/>
    </source>
</evidence>
<protein>
    <recommendedName>
        <fullName evidence="3">Mor transcription activator family protein</fullName>
    </recommendedName>
</protein>